<organism evidence="1">
    <name type="scientific">hydrothermal vent metagenome</name>
    <dbReference type="NCBI Taxonomy" id="652676"/>
    <lineage>
        <taxon>unclassified sequences</taxon>
        <taxon>metagenomes</taxon>
        <taxon>ecological metagenomes</taxon>
    </lineage>
</organism>
<reference evidence="1" key="1">
    <citation type="submission" date="2018-06" db="EMBL/GenBank/DDBJ databases">
        <authorList>
            <person name="Zhirakovskaya E."/>
        </authorList>
    </citation>
    <scope>NUCLEOTIDE SEQUENCE</scope>
</reference>
<dbReference type="AlphaFoldDB" id="A0A3B0XTJ7"/>
<sequence>MKFWLAPIVLLSAAQFAHADVTLTFKEIIHSGLVTYSIKNQQIKLIQSNEKRANLFDEKKQQFVSFEPESGKQSIINKDILDKRVAQLNQQRLKKLAQVELQLAKKLQTMSAEEQQVGESLVNVLKYPESYGAHTQLRVKKSNKSKQIQNINCDVYTLFRTKHRLKEFCVAAPSALKINTRDYQTLRSFYAFNYNMQTRLLLAMGKTQFTLVDYEQEKIPGIVIETISYKGADITQHIILESVDTAAIADAAFKRPN</sequence>
<name>A0A3B0XTJ7_9ZZZZ</name>
<accession>A0A3B0XTJ7</accession>
<evidence type="ECO:0008006" key="2">
    <source>
        <dbReference type="Google" id="ProtNLM"/>
    </source>
</evidence>
<protein>
    <recommendedName>
        <fullName evidence="2">DUF4412 domain-containing protein</fullName>
    </recommendedName>
</protein>
<proteinExistence type="predicted"/>
<evidence type="ECO:0000313" key="1">
    <source>
        <dbReference type="EMBL" id="VAW59696.1"/>
    </source>
</evidence>
<gene>
    <name evidence="1" type="ORF">MNBD_GAMMA08-2622</name>
</gene>
<dbReference type="EMBL" id="UOFH01000097">
    <property type="protein sequence ID" value="VAW59696.1"/>
    <property type="molecule type" value="Genomic_DNA"/>
</dbReference>